<gene>
    <name evidence="1" type="ORF">BS47DRAFT_1363258</name>
</gene>
<sequence length="116" mass="12743">MKPITEDTGDSDDNEDEEIDELIQGLSSWPLSLVLPGWPYLHNEINKVLEKEKKACCLPYSQLNQYQLLHSFATLRIKGVNSVVSELRSGEGPEDGGGSGSNGLVQSVGLRLFRLA</sequence>
<accession>A0A9P6AUH0</accession>
<organism evidence="1 2">
    <name type="scientific">Hydnum rufescens UP504</name>
    <dbReference type="NCBI Taxonomy" id="1448309"/>
    <lineage>
        <taxon>Eukaryota</taxon>
        <taxon>Fungi</taxon>
        <taxon>Dikarya</taxon>
        <taxon>Basidiomycota</taxon>
        <taxon>Agaricomycotina</taxon>
        <taxon>Agaricomycetes</taxon>
        <taxon>Cantharellales</taxon>
        <taxon>Hydnaceae</taxon>
        <taxon>Hydnum</taxon>
    </lineage>
</organism>
<name>A0A9P6AUH0_9AGAM</name>
<reference evidence="1" key="1">
    <citation type="journal article" date="2020" name="Nat. Commun.">
        <title>Large-scale genome sequencing of mycorrhizal fungi provides insights into the early evolution of symbiotic traits.</title>
        <authorList>
            <person name="Miyauchi S."/>
            <person name="Kiss E."/>
            <person name="Kuo A."/>
            <person name="Drula E."/>
            <person name="Kohler A."/>
            <person name="Sanchez-Garcia M."/>
            <person name="Morin E."/>
            <person name="Andreopoulos B."/>
            <person name="Barry K.W."/>
            <person name="Bonito G."/>
            <person name="Buee M."/>
            <person name="Carver A."/>
            <person name="Chen C."/>
            <person name="Cichocki N."/>
            <person name="Clum A."/>
            <person name="Culley D."/>
            <person name="Crous P.W."/>
            <person name="Fauchery L."/>
            <person name="Girlanda M."/>
            <person name="Hayes R.D."/>
            <person name="Keri Z."/>
            <person name="LaButti K."/>
            <person name="Lipzen A."/>
            <person name="Lombard V."/>
            <person name="Magnuson J."/>
            <person name="Maillard F."/>
            <person name="Murat C."/>
            <person name="Nolan M."/>
            <person name="Ohm R.A."/>
            <person name="Pangilinan J."/>
            <person name="Pereira M.F."/>
            <person name="Perotto S."/>
            <person name="Peter M."/>
            <person name="Pfister S."/>
            <person name="Riley R."/>
            <person name="Sitrit Y."/>
            <person name="Stielow J.B."/>
            <person name="Szollosi G."/>
            <person name="Zifcakova L."/>
            <person name="Stursova M."/>
            <person name="Spatafora J.W."/>
            <person name="Tedersoo L."/>
            <person name="Vaario L.M."/>
            <person name="Yamada A."/>
            <person name="Yan M."/>
            <person name="Wang P."/>
            <person name="Xu J."/>
            <person name="Bruns T."/>
            <person name="Baldrian P."/>
            <person name="Vilgalys R."/>
            <person name="Dunand C."/>
            <person name="Henrissat B."/>
            <person name="Grigoriev I.V."/>
            <person name="Hibbett D."/>
            <person name="Nagy L.G."/>
            <person name="Martin F.M."/>
        </authorList>
    </citation>
    <scope>NUCLEOTIDE SEQUENCE</scope>
    <source>
        <strain evidence="1">UP504</strain>
    </source>
</reference>
<dbReference type="OrthoDB" id="6511194at2759"/>
<proteinExistence type="predicted"/>
<dbReference type="Proteomes" id="UP000886523">
    <property type="component" value="Unassembled WGS sequence"/>
</dbReference>
<comment type="caution">
    <text evidence="1">The sequence shown here is derived from an EMBL/GenBank/DDBJ whole genome shotgun (WGS) entry which is preliminary data.</text>
</comment>
<evidence type="ECO:0000313" key="1">
    <source>
        <dbReference type="EMBL" id="KAF9512239.1"/>
    </source>
</evidence>
<protein>
    <submittedName>
        <fullName evidence="1">Uncharacterized protein</fullName>
    </submittedName>
</protein>
<keyword evidence="2" id="KW-1185">Reference proteome</keyword>
<dbReference type="AlphaFoldDB" id="A0A9P6AUH0"/>
<evidence type="ECO:0000313" key="2">
    <source>
        <dbReference type="Proteomes" id="UP000886523"/>
    </source>
</evidence>
<dbReference type="EMBL" id="MU128989">
    <property type="protein sequence ID" value="KAF9512239.1"/>
    <property type="molecule type" value="Genomic_DNA"/>
</dbReference>